<proteinExistence type="predicted"/>
<keyword evidence="1" id="KW-0732">Signal</keyword>
<accession>A0AA40KID0</accession>
<organism evidence="2 3">
    <name type="scientific">Melipona bicolor</name>
    <dbReference type="NCBI Taxonomy" id="60889"/>
    <lineage>
        <taxon>Eukaryota</taxon>
        <taxon>Metazoa</taxon>
        <taxon>Ecdysozoa</taxon>
        <taxon>Arthropoda</taxon>
        <taxon>Hexapoda</taxon>
        <taxon>Insecta</taxon>
        <taxon>Pterygota</taxon>
        <taxon>Neoptera</taxon>
        <taxon>Endopterygota</taxon>
        <taxon>Hymenoptera</taxon>
        <taxon>Apocrita</taxon>
        <taxon>Aculeata</taxon>
        <taxon>Apoidea</taxon>
        <taxon>Anthophila</taxon>
        <taxon>Apidae</taxon>
        <taxon>Melipona</taxon>
    </lineage>
</organism>
<dbReference type="PANTHER" id="PTHR21325:SF31">
    <property type="entry name" value="GH22081P-RELATED"/>
    <property type="match status" value="1"/>
</dbReference>
<dbReference type="Pfam" id="PF00657">
    <property type="entry name" value="Lipase_GDSL"/>
    <property type="match status" value="1"/>
</dbReference>
<evidence type="ECO:0000256" key="1">
    <source>
        <dbReference type="SAM" id="SignalP"/>
    </source>
</evidence>
<evidence type="ECO:0000313" key="3">
    <source>
        <dbReference type="Proteomes" id="UP001177670"/>
    </source>
</evidence>
<dbReference type="InterPro" id="IPR001087">
    <property type="entry name" value="GDSL"/>
</dbReference>
<keyword evidence="3" id="KW-1185">Reference proteome</keyword>
<dbReference type="Gene3D" id="3.40.50.1110">
    <property type="entry name" value="SGNH hydrolase"/>
    <property type="match status" value="1"/>
</dbReference>
<name>A0AA40KID0_9HYME</name>
<gene>
    <name evidence="2" type="ORF">K0M31_010321</name>
</gene>
<dbReference type="InterPro" id="IPR035547">
    <property type="entry name" value="Phospholipase_B"/>
</dbReference>
<reference evidence="2" key="1">
    <citation type="submission" date="2021-10" db="EMBL/GenBank/DDBJ databases">
        <title>Melipona bicolor Genome sequencing and assembly.</title>
        <authorList>
            <person name="Araujo N.S."/>
            <person name="Arias M.C."/>
        </authorList>
    </citation>
    <scope>NUCLEOTIDE SEQUENCE</scope>
    <source>
        <strain evidence="2">USP_2M_L1-L4_2017</strain>
        <tissue evidence="2">Whole body</tissue>
    </source>
</reference>
<dbReference type="GO" id="GO:0004620">
    <property type="term" value="F:phospholipase activity"/>
    <property type="evidence" value="ECO:0007669"/>
    <property type="project" value="InterPro"/>
</dbReference>
<dbReference type="InterPro" id="IPR036514">
    <property type="entry name" value="SGNH_hydro_sf"/>
</dbReference>
<dbReference type="AlphaFoldDB" id="A0AA40KID0"/>
<comment type="caution">
    <text evidence="2">The sequence shown here is derived from an EMBL/GenBank/DDBJ whole genome shotgun (WGS) entry which is preliminary data.</text>
</comment>
<dbReference type="PANTHER" id="PTHR21325">
    <property type="entry name" value="PHOSPHOLIPASE B, PLB1"/>
    <property type="match status" value="1"/>
</dbReference>
<dbReference type="GO" id="GO:0006644">
    <property type="term" value="P:phospholipid metabolic process"/>
    <property type="evidence" value="ECO:0007669"/>
    <property type="project" value="TreeGrafter"/>
</dbReference>
<feature type="chain" id="PRO_5041335405" description="Lysophospholipase" evidence="1">
    <location>
        <begin position="19"/>
        <end position="411"/>
    </location>
</feature>
<dbReference type="EMBL" id="JAHYIQ010000026">
    <property type="protein sequence ID" value="KAK1121521.1"/>
    <property type="molecule type" value="Genomic_DNA"/>
</dbReference>
<dbReference type="CDD" id="cd01824">
    <property type="entry name" value="Phospholipase_B_like"/>
    <property type="match status" value="1"/>
</dbReference>
<protein>
    <recommendedName>
        <fullName evidence="4">Lysophospholipase</fullName>
    </recommendedName>
</protein>
<evidence type="ECO:0008006" key="4">
    <source>
        <dbReference type="Google" id="ProtNLM"/>
    </source>
</evidence>
<dbReference type="Proteomes" id="UP001177670">
    <property type="component" value="Unassembled WGS sequence"/>
</dbReference>
<dbReference type="InterPro" id="IPR038885">
    <property type="entry name" value="PLB1"/>
</dbReference>
<dbReference type="SUPFAM" id="SSF52266">
    <property type="entry name" value="SGNH hydrolase"/>
    <property type="match status" value="1"/>
</dbReference>
<sequence length="411" mass="47285">MDTLRFYLLLQLCVLAVSQKTVLDSPRNLYFYRQVRNWLIQNVGMRNEERSFSTRNLKTVQKEVSKDTPFPCNVTGGRSPKIPESVHRLRPGDIDVIAAMGDSLTAGSGLYATNFLEVIVENRGATAFIGGQGTWRTHLTLPNILKEFNPKLVGYAYGDSLTSQPASQLDVAETGAMSRDMPFMAKYLVRRIKNDSRIDVKKHWKLISLWIGHNDFCTDICTLSAPWSILDKHRLDLINTLKILRDNLPRTFVILHVTPHLKELVAARQGRNFLKCYLTTTFSCPCLFALQFRDQRQKYYEILQRWQEIEEEVVDYPEFHRNDFTVVVSLVLKHVKIPLTEDGYTDLSYFSADCFHMSQKTNAQLANNVWNTLFEPIGNKSTTLIPIYEKFVCPTTERPFLMTRENSKGIN</sequence>
<evidence type="ECO:0000313" key="2">
    <source>
        <dbReference type="EMBL" id="KAK1121521.1"/>
    </source>
</evidence>
<feature type="signal peptide" evidence="1">
    <location>
        <begin position="1"/>
        <end position="18"/>
    </location>
</feature>